<evidence type="ECO:0000313" key="1">
    <source>
        <dbReference type="EMBL" id="KAA8576943.1"/>
    </source>
</evidence>
<organism evidence="1 2">
    <name type="scientific">Monilinia fructicola</name>
    <name type="common">Brown rot fungus</name>
    <name type="synonym">Ciboria fructicola</name>
    <dbReference type="NCBI Taxonomy" id="38448"/>
    <lineage>
        <taxon>Eukaryota</taxon>
        <taxon>Fungi</taxon>
        <taxon>Dikarya</taxon>
        <taxon>Ascomycota</taxon>
        <taxon>Pezizomycotina</taxon>
        <taxon>Leotiomycetes</taxon>
        <taxon>Helotiales</taxon>
        <taxon>Sclerotiniaceae</taxon>
        <taxon>Monilinia</taxon>
    </lineage>
</organism>
<keyword evidence="2" id="KW-1185">Reference proteome</keyword>
<reference evidence="1 2" key="1">
    <citation type="submission" date="2019-06" db="EMBL/GenBank/DDBJ databases">
        <title>Genome Sequence of the Brown Rot Fungal Pathogen Monilinia fructicola.</title>
        <authorList>
            <person name="De Miccolis Angelini R.M."/>
            <person name="Landi L."/>
            <person name="Abate D."/>
            <person name="Pollastro S."/>
            <person name="Romanazzi G."/>
            <person name="Faretra F."/>
        </authorList>
    </citation>
    <scope>NUCLEOTIDE SEQUENCE [LARGE SCALE GENOMIC DNA]</scope>
    <source>
        <strain evidence="1 2">Mfrc123</strain>
    </source>
</reference>
<comment type="caution">
    <text evidence="1">The sequence shown here is derived from an EMBL/GenBank/DDBJ whole genome shotgun (WGS) entry which is preliminary data.</text>
</comment>
<evidence type="ECO:0000313" key="2">
    <source>
        <dbReference type="Proteomes" id="UP000322873"/>
    </source>
</evidence>
<dbReference type="EMBL" id="VICG01000001">
    <property type="protein sequence ID" value="KAA8576943.1"/>
    <property type="molecule type" value="Genomic_DNA"/>
</dbReference>
<accession>A0A5M9K944</accession>
<dbReference type="Proteomes" id="UP000322873">
    <property type="component" value="Unassembled WGS sequence"/>
</dbReference>
<name>A0A5M9K944_MONFR</name>
<proteinExistence type="predicted"/>
<gene>
    <name evidence="1" type="ORF">EYC84_006976</name>
</gene>
<sequence length="107" mass="12275">MPSLSSSSLDRISRSSSKHQEHPLIYVYPFPTVHYASTIHKPRKVCAIYASNKLKKALSSPPRHLLYTFFTMICAQHLSFSFSFPFLPSLPIQKNPMQQSREFCDAK</sequence>
<dbReference type="AlphaFoldDB" id="A0A5M9K944"/>
<protein>
    <submittedName>
        <fullName evidence="1">Uncharacterized protein</fullName>
    </submittedName>
</protein>